<evidence type="ECO:0000256" key="5">
    <source>
        <dbReference type="ARBA" id="ARBA00022857"/>
    </source>
</evidence>
<dbReference type="PANTHER" id="PTHR43098:SF3">
    <property type="entry name" value="L-ORNITHINE N(5)-MONOOXYGENASE-RELATED"/>
    <property type="match status" value="1"/>
</dbReference>
<evidence type="ECO:0000256" key="7">
    <source>
        <dbReference type="ARBA" id="ARBA00023033"/>
    </source>
</evidence>
<evidence type="ECO:0000313" key="8">
    <source>
        <dbReference type="EMBL" id="MEY8041434.1"/>
    </source>
</evidence>
<dbReference type="RefSeq" id="WP_345365773.1">
    <property type="nucleotide sequence ID" value="NZ_BAABII010000016.1"/>
</dbReference>
<evidence type="ECO:0000256" key="3">
    <source>
        <dbReference type="ARBA" id="ARBA00022630"/>
    </source>
</evidence>
<evidence type="ECO:0000256" key="2">
    <source>
        <dbReference type="ARBA" id="ARBA00010139"/>
    </source>
</evidence>
<dbReference type="Proteomes" id="UP001564626">
    <property type="component" value="Unassembled WGS sequence"/>
</dbReference>
<accession>A0ABV4CK16</accession>
<evidence type="ECO:0000256" key="4">
    <source>
        <dbReference type="ARBA" id="ARBA00022827"/>
    </source>
</evidence>
<dbReference type="Pfam" id="PF13738">
    <property type="entry name" value="Pyr_redox_3"/>
    <property type="match status" value="1"/>
</dbReference>
<dbReference type="EMBL" id="JBGEHV010000036">
    <property type="protein sequence ID" value="MEY8041434.1"/>
    <property type="molecule type" value="Genomic_DNA"/>
</dbReference>
<gene>
    <name evidence="8" type="ORF">AB8O55_18675</name>
</gene>
<dbReference type="GO" id="GO:0004497">
    <property type="term" value="F:monooxygenase activity"/>
    <property type="evidence" value="ECO:0007669"/>
    <property type="project" value="UniProtKB-KW"/>
</dbReference>
<dbReference type="EC" id="1.14.13.-" evidence="8"/>
<sequence>MTDDSHDAIIIGAGFAGMYMLHTLRERGFRAHVYEKGDDVGGTWYWNRYPGARCDVESLYYCYSFSEELQQEWRWTERYPSQPEILRYARHVADRFDLRRDISFGTTARSAAYDEDADEWVLTTEDGARTRARFLITAVGCLSATQLPDLPGRDSFAGEAYHTGRWPHEPVDFGGKRVGVIGTGSSAIQAIPVIAEQAASVTVFQRTAQFSIPAHNHPLSDEEQRRVKADYGRLRAEARMSHSGILSEQREEDPLELPAEQVRAELERRWAIGGTTFTATYEATLRDPDANALSAEFVRDKIRATVDDPETAELLCPYDHPIGTKRICVDTDYYATYNREHVELVSLREQPISEITPRGVRVGDREHEFDVLVFATGYDALTGPLTRIDIRGVDGLRLRDKWRDGPRSYLGVANAGFPNMFTITGPGSPSVLSNMIVSIEQHVEWIAEHLEHLRETGTRRCEADPAAEREWAEHVNEVADETLFPQAASWYMGANVPGKPRVFMPYIGGVGVYRELCDEVARQGYRGFHLTAAG</sequence>
<dbReference type="SUPFAM" id="SSF51905">
    <property type="entry name" value="FAD/NAD(P)-binding domain"/>
    <property type="match status" value="2"/>
</dbReference>
<comment type="caution">
    <text evidence="8">The sequence shown here is derived from an EMBL/GenBank/DDBJ whole genome shotgun (WGS) entry which is preliminary data.</text>
</comment>
<keyword evidence="3" id="KW-0285">Flavoprotein</keyword>
<reference evidence="8 9" key="1">
    <citation type="submission" date="2024-08" db="EMBL/GenBank/DDBJ databases">
        <title>Genome mining of Saccharopolyspora cebuensis PGLac3 from Nigerian medicinal plant.</title>
        <authorList>
            <person name="Ezeobiora C.E."/>
            <person name="Igbokwe N.H."/>
            <person name="Amin D.H."/>
            <person name="Mendie U.E."/>
        </authorList>
    </citation>
    <scope>NUCLEOTIDE SEQUENCE [LARGE SCALE GENOMIC DNA]</scope>
    <source>
        <strain evidence="8 9">PGLac3</strain>
    </source>
</reference>
<keyword evidence="6 8" id="KW-0560">Oxidoreductase</keyword>
<keyword evidence="5" id="KW-0521">NADP</keyword>
<dbReference type="InterPro" id="IPR036188">
    <property type="entry name" value="FAD/NAD-bd_sf"/>
</dbReference>
<dbReference type="Gene3D" id="3.50.50.60">
    <property type="entry name" value="FAD/NAD(P)-binding domain"/>
    <property type="match status" value="3"/>
</dbReference>
<keyword evidence="7 8" id="KW-0503">Monooxygenase</keyword>
<protein>
    <submittedName>
        <fullName evidence="8">Flavin-containing monooxygenase</fullName>
        <ecNumber evidence="8">1.14.13.-</ecNumber>
    </submittedName>
</protein>
<organism evidence="8 9">
    <name type="scientific">Saccharopolyspora cebuensis</name>
    <dbReference type="NCBI Taxonomy" id="418759"/>
    <lineage>
        <taxon>Bacteria</taxon>
        <taxon>Bacillati</taxon>
        <taxon>Actinomycetota</taxon>
        <taxon>Actinomycetes</taxon>
        <taxon>Pseudonocardiales</taxon>
        <taxon>Pseudonocardiaceae</taxon>
        <taxon>Saccharopolyspora</taxon>
    </lineage>
</organism>
<evidence type="ECO:0000256" key="6">
    <source>
        <dbReference type="ARBA" id="ARBA00023002"/>
    </source>
</evidence>
<keyword evidence="4" id="KW-0274">FAD</keyword>
<proteinExistence type="inferred from homology"/>
<name>A0ABV4CK16_9PSEU</name>
<evidence type="ECO:0000313" key="9">
    <source>
        <dbReference type="Proteomes" id="UP001564626"/>
    </source>
</evidence>
<dbReference type="PANTHER" id="PTHR43098">
    <property type="entry name" value="L-ORNITHINE N(5)-MONOOXYGENASE-RELATED"/>
    <property type="match status" value="1"/>
</dbReference>
<dbReference type="InterPro" id="IPR050775">
    <property type="entry name" value="FAD-binding_Monooxygenases"/>
</dbReference>
<comment type="similarity">
    <text evidence="2">Belongs to the FAD-binding monooxygenase family.</text>
</comment>
<keyword evidence="9" id="KW-1185">Reference proteome</keyword>
<evidence type="ECO:0000256" key="1">
    <source>
        <dbReference type="ARBA" id="ARBA00001974"/>
    </source>
</evidence>
<comment type="cofactor">
    <cofactor evidence="1">
        <name>FAD</name>
        <dbReference type="ChEBI" id="CHEBI:57692"/>
    </cofactor>
</comment>